<name>A0A0D2C080_9EURO</name>
<accession>A0A0D2C080</accession>
<dbReference type="Gene3D" id="6.10.140.100">
    <property type="match status" value="1"/>
</dbReference>
<protein>
    <submittedName>
        <fullName evidence="2">Uncharacterized protein</fullName>
    </submittedName>
</protein>
<feature type="compositionally biased region" description="Basic and acidic residues" evidence="1">
    <location>
        <begin position="184"/>
        <end position="210"/>
    </location>
</feature>
<evidence type="ECO:0000313" key="3">
    <source>
        <dbReference type="Proteomes" id="UP000053342"/>
    </source>
</evidence>
<dbReference type="VEuPathDB" id="FungiDB:PV06_04256"/>
<proteinExistence type="predicted"/>
<dbReference type="RefSeq" id="XP_016263328.1">
    <property type="nucleotide sequence ID" value="XM_016405122.1"/>
</dbReference>
<sequence>MCLYNTFPCVSHDAEALHRTLFEENNAGAAFQVFRCKWYYCANLNLKAGSKLLCDHPARDQEVADPRALTDIQSCVGERGHRPRLQELLGHAVWAETLGDEEEEAPSMNPSSATNEDEQDLMIQEKGKRKRGCSEISIPPPHWANKSRKVCKSDVASSSGLVETDSEPEEDREDVESELDQEEMDLRRACQESMELFEREHKGKGKEKEGPAQSSSAVDVDEVEDAELEWALRASIEEQEATKKSRRSAVDKYMTFGSGGESSKSVMVREQNVTPPNSQKSVDATVAERAGSAPKGYEYDIVTLLKEKAEWQLEKSALVTENAKVLRTNVAHVERERELMRRVRDLEELCFPTQDEDANVAENEENAE</sequence>
<dbReference type="HOGENOM" id="CLU_752334_0_0_1"/>
<feature type="compositionally biased region" description="Polar residues" evidence="1">
    <location>
        <begin position="261"/>
        <end position="282"/>
    </location>
</feature>
<dbReference type="EMBL" id="KN847335">
    <property type="protein sequence ID" value="KIW43112.1"/>
    <property type="molecule type" value="Genomic_DNA"/>
</dbReference>
<organism evidence="2 3">
    <name type="scientific">Exophiala oligosperma</name>
    <dbReference type="NCBI Taxonomy" id="215243"/>
    <lineage>
        <taxon>Eukaryota</taxon>
        <taxon>Fungi</taxon>
        <taxon>Dikarya</taxon>
        <taxon>Ascomycota</taxon>
        <taxon>Pezizomycotina</taxon>
        <taxon>Eurotiomycetes</taxon>
        <taxon>Chaetothyriomycetidae</taxon>
        <taxon>Chaetothyriales</taxon>
        <taxon>Herpotrichiellaceae</taxon>
        <taxon>Exophiala</taxon>
    </lineage>
</organism>
<dbReference type="AlphaFoldDB" id="A0A0D2C080"/>
<feature type="region of interest" description="Disordered" evidence="1">
    <location>
        <begin position="99"/>
        <end position="221"/>
    </location>
</feature>
<reference evidence="2 3" key="1">
    <citation type="submission" date="2015-01" db="EMBL/GenBank/DDBJ databases">
        <title>The Genome Sequence of Exophiala oligosperma CBS72588.</title>
        <authorList>
            <consortium name="The Broad Institute Genomics Platform"/>
            <person name="Cuomo C."/>
            <person name="de Hoog S."/>
            <person name="Gorbushina A."/>
            <person name="Stielow B."/>
            <person name="Teixiera M."/>
            <person name="Abouelleil A."/>
            <person name="Chapman S.B."/>
            <person name="Priest M."/>
            <person name="Young S.K."/>
            <person name="Wortman J."/>
            <person name="Nusbaum C."/>
            <person name="Birren B."/>
        </authorList>
    </citation>
    <scope>NUCLEOTIDE SEQUENCE [LARGE SCALE GENOMIC DNA]</scope>
    <source>
        <strain evidence="2 3">CBS 72588</strain>
    </source>
</reference>
<dbReference type="GeneID" id="27356330"/>
<keyword evidence="3" id="KW-1185">Reference proteome</keyword>
<evidence type="ECO:0000313" key="2">
    <source>
        <dbReference type="EMBL" id="KIW43112.1"/>
    </source>
</evidence>
<feature type="region of interest" description="Disordered" evidence="1">
    <location>
        <begin position="255"/>
        <end position="285"/>
    </location>
</feature>
<evidence type="ECO:0000256" key="1">
    <source>
        <dbReference type="SAM" id="MobiDB-lite"/>
    </source>
</evidence>
<feature type="compositionally biased region" description="Acidic residues" evidence="1">
    <location>
        <begin position="164"/>
        <end position="183"/>
    </location>
</feature>
<dbReference type="Proteomes" id="UP000053342">
    <property type="component" value="Unassembled WGS sequence"/>
</dbReference>
<dbReference type="OrthoDB" id="4157633at2759"/>
<gene>
    <name evidence="2" type="ORF">PV06_04256</name>
</gene>